<dbReference type="GO" id="GO:0060090">
    <property type="term" value="F:molecular adaptor activity"/>
    <property type="evidence" value="ECO:0000318"/>
    <property type="project" value="GO_Central"/>
</dbReference>
<dbReference type="InterPro" id="IPR027873">
    <property type="entry name" value="PAXX"/>
</dbReference>
<feature type="region of interest" description="Disordered" evidence="1">
    <location>
        <begin position="1"/>
        <end position="25"/>
    </location>
</feature>
<reference evidence="3" key="1">
    <citation type="submission" date="2025-08" db="UniProtKB">
        <authorList>
            <consortium name="RefSeq"/>
        </authorList>
    </citation>
    <scope>IDENTIFICATION</scope>
    <source>
        <strain evidence="3">J_2021</strain>
        <tissue evidence="3">Erythrocytes</tissue>
    </source>
</reference>
<dbReference type="KEGG" id="xla:108706083"/>
<dbReference type="GO" id="GO:0006303">
    <property type="term" value="P:double-strand break repair via nonhomologous end joining"/>
    <property type="evidence" value="ECO:0000318"/>
    <property type="project" value="GO_Central"/>
</dbReference>
<evidence type="ECO:0000256" key="1">
    <source>
        <dbReference type="SAM" id="MobiDB-lite"/>
    </source>
</evidence>
<keyword evidence="2" id="KW-1185">Reference proteome</keyword>
<evidence type="ECO:0000313" key="2">
    <source>
        <dbReference type="Proteomes" id="UP000186698"/>
    </source>
</evidence>
<feature type="region of interest" description="Disordered" evidence="1">
    <location>
        <begin position="192"/>
        <end position="233"/>
    </location>
</feature>
<organism evidence="2 3">
    <name type="scientific">Xenopus laevis</name>
    <name type="common">African clawed frog</name>
    <dbReference type="NCBI Taxonomy" id="8355"/>
    <lineage>
        <taxon>Eukaryota</taxon>
        <taxon>Metazoa</taxon>
        <taxon>Chordata</taxon>
        <taxon>Craniata</taxon>
        <taxon>Vertebrata</taxon>
        <taxon>Euteleostomi</taxon>
        <taxon>Amphibia</taxon>
        <taxon>Batrachia</taxon>
        <taxon>Anura</taxon>
        <taxon>Pipoidea</taxon>
        <taxon>Pipidae</taxon>
        <taxon>Xenopodinae</taxon>
        <taxon>Xenopus</taxon>
        <taxon>Xenopus</taxon>
    </lineage>
</organism>
<dbReference type="GO" id="GO:0070419">
    <property type="term" value="C:nonhomologous end joining complex"/>
    <property type="evidence" value="ECO:0000318"/>
    <property type="project" value="GO_Central"/>
</dbReference>
<dbReference type="InterPro" id="IPR054134">
    <property type="entry name" value="PAXX_N"/>
</dbReference>
<dbReference type="GO" id="GO:0035861">
    <property type="term" value="C:site of double-strand break"/>
    <property type="evidence" value="ECO:0000318"/>
    <property type="project" value="GO_Central"/>
</dbReference>
<dbReference type="CDD" id="cd22286">
    <property type="entry name" value="HD_PAXX_N"/>
    <property type="match status" value="1"/>
</dbReference>
<dbReference type="RefSeq" id="XP_041428219.1">
    <property type="nucleotide sequence ID" value="XM_041572285.1"/>
</dbReference>
<dbReference type="AlphaFoldDB" id="A0A8J1LGQ6"/>
<dbReference type="CTD" id="108706083"/>
<dbReference type="GO" id="GO:0005634">
    <property type="term" value="C:nucleus"/>
    <property type="evidence" value="ECO:0000318"/>
    <property type="project" value="GO_Central"/>
</dbReference>
<evidence type="ECO:0000313" key="3">
    <source>
        <dbReference type="RefSeq" id="XP_041428219.1"/>
    </source>
</evidence>
<protein>
    <submittedName>
        <fullName evidence="3">Protein PAXX-like isoform X1</fullName>
    </submittedName>
</protein>
<name>A0A8J1LGQ6_XENLA</name>
<proteinExistence type="predicted"/>
<sequence length="233" mass="25298">MDKTPPQSLKSDPPTSTLSPPSPGSCFINTMDGRLQRWFPLATLKYDGQRYLCHGRGGDSSSSPQIVHVTNGAEVWGADVTEETLDEWSNSPQSARNGAEKLKETFQCSSPVLDVQGSSAKLLFPKHSGNVTLCLFKLPVSEARAHVQSLIFDLTDRVWELEKLQKAEGAPTSASPVKVSQTPQSLLFQDLDSRKKGYGTSAPQLKKRIPGESLINPGSKSKKAARGVDFDDA</sequence>
<accession>A0A8J1LGQ6</accession>
<dbReference type="Pfam" id="PF15384">
    <property type="entry name" value="PAXX"/>
    <property type="match status" value="1"/>
</dbReference>
<dbReference type="PANTHER" id="PTHR28586">
    <property type="entry name" value="PROTEIN PAXX"/>
    <property type="match status" value="1"/>
</dbReference>
<dbReference type="Proteomes" id="UP000186698">
    <property type="component" value="Chromosome 8L"/>
</dbReference>
<dbReference type="GeneID" id="108706083"/>
<gene>
    <name evidence="3" type="primary">LOC108706083</name>
</gene>
<feature type="compositionally biased region" description="Low complexity" evidence="1">
    <location>
        <begin position="8"/>
        <end position="19"/>
    </location>
</feature>
<dbReference type="PANTHER" id="PTHR28586:SF1">
    <property type="entry name" value="PROTEIN PAXX"/>
    <property type="match status" value="1"/>
</dbReference>
<dbReference type="OrthoDB" id="5969703at2759"/>